<protein>
    <recommendedName>
        <fullName evidence="2">Nephrocystin 3-like N-terminal domain-containing protein</fullName>
    </recommendedName>
</protein>
<accession>A0AAJ0C1J3</accession>
<evidence type="ECO:0000256" key="1">
    <source>
        <dbReference type="ARBA" id="ARBA00022737"/>
    </source>
</evidence>
<dbReference type="InterPro" id="IPR056884">
    <property type="entry name" value="NPHP3-like_N"/>
</dbReference>
<dbReference type="PANTHER" id="PTHR10039">
    <property type="entry name" value="AMELOGENIN"/>
    <property type="match status" value="1"/>
</dbReference>
<organism evidence="3 4">
    <name type="scientific">Phialemonium atrogriseum</name>
    <dbReference type="NCBI Taxonomy" id="1093897"/>
    <lineage>
        <taxon>Eukaryota</taxon>
        <taxon>Fungi</taxon>
        <taxon>Dikarya</taxon>
        <taxon>Ascomycota</taxon>
        <taxon>Pezizomycotina</taxon>
        <taxon>Sordariomycetes</taxon>
        <taxon>Sordariomycetidae</taxon>
        <taxon>Cephalothecales</taxon>
        <taxon>Cephalothecaceae</taxon>
        <taxon>Phialemonium</taxon>
    </lineage>
</organism>
<feature type="domain" description="Nephrocystin 3-like N-terminal" evidence="2">
    <location>
        <begin position="32"/>
        <end position="155"/>
    </location>
</feature>
<keyword evidence="4" id="KW-1185">Reference proteome</keyword>
<comment type="caution">
    <text evidence="3">The sequence shown here is derived from an EMBL/GenBank/DDBJ whole genome shotgun (WGS) entry which is preliminary data.</text>
</comment>
<dbReference type="RefSeq" id="XP_060282209.1">
    <property type="nucleotide sequence ID" value="XM_060432779.1"/>
</dbReference>
<proteinExistence type="predicted"/>
<keyword evidence="1" id="KW-0677">Repeat</keyword>
<dbReference type="Proteomes" id="UP001244011">
    <property type="component" value="Unassembled WGS sequence"/>
</dbReference>
<dbReference type="Pfam" id="PF24883">
    <property type="entry name" value="NPHP3_N"/>
    <property type="match status" value="1"/>
</dbReference>
<name>A0AAJ0C1J3_9PEZI</name>
<dbReference type="GeneID" id="85315966"/>
<reference evidence="3" key="1">
    <citation type="submission" date="2023-06" db="EMBL/GenBank/DDBJ databases">
        <title>Genome-scale phylogeny and comparative genomics of the fungal order Sordariales.</title>
        <authorList>
            <consortium name="Lawrence Berkeley National Laboratory"/>
            <person name="Hensen N."/>
            <person name="Bonometti L."/>
            <person name="Westerberg I."/>
            <person name="Brannstrom I.O."/>
            <person name="Guillou S."/>
            <person name="Cros-Aarteil S."/>
            <person name="Calhoun S."/>
            <person name="Haridas S."/>
            <person name="Kuo A."/>
            <person name="Mondo S."/>
            <person name="Pangilinan J."/>
            <person name="Riley R."/>
            <person name="Labutti K."/>
            <person name="Andreopoulos B."/>
            <person name="Lipzen A."/>
            <person name="Chen C."/>
            <person name="Yanf M."/>
            <person name="Daum C."/>
            <person name="Ng V."/>
            <person name="Clum A."/>
            <person name="Steindorff A."/>
            <person name="Ohm R."/>
            <person name="Martin F."/>
            <person name="Silar P."/>
            <person name="Natvig D."/>
            <person name="Lalanne C."/>
            <person name="Gautier V."/>
            <person name="Ament-Velasquez S.L."/>
            <person name="Kruys A."/>
            <person name="Hutchinson M.I."/>
            <person name="Powell A.J."/>
            <person name="Barry K."/>
            <person name="Miller A.N."/>
            <person name="Grigoriev I.V."/>
            <person name="Debuchy R."/>
            <person name="Gladieux P."/>
            <person name="Thoren M.H."/>
            <person name="Johannesson H."/>
        </authorList>
    </citation>
    <scope>NUCLEOTIDE SEQUENCE</scope>
    <source>
        <strain evidence="3">8032-3</strain>
    </source>
</reference>
<dbReference type="EMBL" id="MU839013">
    <property type="protein sequence ID" value="KAK1765996.1"/>
    <property type="molecule type" value="Genomic_DNA"/>
</dbReference>
<sequence length="683" mass="77697">MLEVGQREDGLCEVKIQALARGVKVGHPVGQRIFRSNRDAKKQSLHGLYQSILFSTFICCTNLIPLVFPDATKTFSTTPYEPFIDEPYFWLPELHKDLQKLIVGSATNRVCLCFLIDGLDEFENDVAGRHSYADLAEELTLWAQNDNVKLLVSSRPEPEFASIVPERLRIHLHDLTKPDIMKAGRSLFEKHQDFEQMRSYYLRLVDQIVVESRGLCNLAADGEDAQSFRKRLVESPSLDRLYHELLASISPVHRDMVYKMLFLVMRLDWSCSDFVTTWVPTTSTIKTYTEAECDKRRELAKSRVARTKGLLEITDLSYHGWTNITRVNLFHRTAYEFFQDSQQMRDLSARFPDMRRASLEVKVYLAQLWVLDNSKYPPTQASPKILGKILSSSKEWKYFTEERHRWLDCLRKVALYHNTKGPPIFCGVLLTSFLLGEMGLSEIGYSHLHYIVNLIGDLEYVRRELDGMPGTMHANGELSLLLSASTGWYATPLVEYLLERGVSPNEQVKFHDTNHTASVWLIFCTLFAILTVPILGGRGLQTDLLGSYCLVMEKFLATHAVDLNVLVILGERGLYDDFSESDGTHAISLKDLLQQVDPDEHETWAKLIGECKDGLCHVRASPATKQDNEESYHRGMGPYLLVRIETEASNKQSTFQDVAVRSMQDAPDKSSNAAVGQICFEAS</sequence>
<evidence type="ECO:0000313" key="4">
    <source>
        <dbReference type="Proteomes" id="UP001244011"/>
    </source>
</evidence>
<evidence type="ECO:0000259" key="2">
    <source>
        <dbReference type="Pfam" id="PF24883"/>
    </source>
</evidence>
<gene>
    <name evidence="3" type="ORF">QBC33DRAFT_620898</name>
</gene>
<evidence type="ECO:0000313" key="3">
    <source>
        <dbReference type="EMBL" id="KAK1765996.1"/>
    </source>
</evidence>
<dbReference type="PANTHER" id="PTHR10039:SF5">
    <property type="entry name" value="NACHT DOMAIN-CONTAINING PROTEIN"/>
    <property type="match status" value="1"/>
</dbReference>
<dbReference type="AlphaFoldDB" id="A0AAJ0C1J3"/>